<comment type="caution">
    <text evidence="2">The sequence shown here is derived from an EMBL/GenBank/DDBJ whole genome shotgun (WGS) entry which is preliminary data.</text>
</comment>
<proteinExistence type="predicted"/>
<feature type="compositionally biased region" description="Basic and acidic residues" evidence="1">
    <location>
        <begin position="116"/>
        <end position="130"/>
    </location>
</feature>
<dbReference type="GeneID" id="81359849"/>
<feature type="compositionally biased region" description="Polar residues" evidence="1">
    <location>
        <begin position="132"/>
        <end position="155"/>
    </location>
</feature>
<dbReference type="RefSeq" id="XP_056471676.1">
    <property type="nucleotide sequence ID" value="XM_056620870.1"/>
</dbReference>
<gene>
    <name evidence="2" type="ORF">N7532_008378</name>
</gene>
<accession>A0A9W9EXG6</accession>
<dbReference type="InterPro" id="IPR039198">
    <property type="entry name" value="Srl3/Whi5"/>
</dbReference>
<feature type="compositionally biased region" description="Basic residues" evidence="1">
    <location>
        <begin position="409"/>
        <end position="418"/>
    </location>
</feature>
<dbReference type="AlphaFoldDB" id="A0A9W9EXG6"/>
<protein>
    <submittedName>
        <fullName evidence="2">Uncharacterized protein</fullName>
    </submittedName>
</protein>
<dbReference type="GO" id="GO:0000082">
    <property type="term" value="P:G1/S transition of mitotic cell cycle"/>
    <property type="evidence" value="ECO:0007669"/>
    <property type="project" value="InterPro"/>
</dbReference>
<dbReference type="OrthoDB" id="2359117at2759"/>
<feature type="region of interest" description="Disordered" evidence="1">
    <location>
        <begin position="315"/>
        <end position="366"/>
    </location>
</feature>
<sequence>MLLTPTAASLHSLILPSAFDSVQIWTANLLVLLWPPGVGHYRPPRLTMNDIYNVPSSRGVPHAEASAETATPLAGDSNHTAEIQVPRSPQPLSLQVNCLEAGVYSRGNSNVSYVESSEHGSDTSDGHRPELQSASTFTDSLPSIPSSSLNDSNRSMDLDTSYGVIGSVGMPRTEQKASDLLETLHTSRANGNVTATGTNSAVKSERHSDDFISPLRSPKNSSARPQGAGTRFVPGHKRTATGDIKHISSTLASSRSSDTIGAARRRSKSMGSSAHGSRIAQLSVHIRTRLSYAAAKVEKSRQSPSSIQLALRGLENLPSPDTPSNGIASTQDSTHIPHAQNGQRPSSTDALPNHQHSHHRSYSAISSPGKLLQIPKLAPPADIVSSVGDTRRRRPNPNWASKPFDHSPYARHRRHHSHQEHSIIRPLNGSSPRVMGPGTPSILPTSRGPTSSQNIYYGSRTQSENTAMEQDAIETLLFMSSPENSGYRSSPRPLQQPPATRQSLNASLYSHNHSNGVGTPQNQNPQDGESLRSQDFKSRDHGRGLEAHAGDEIDRILDQMDSDSDDDARYASHRHIIKAPQSRWHRDQRR</sequence>
<feature type="region of interest" description="Disordered" evidence="1">
    <location>
        <begin position="186"/>
        <end position="237"/>
    </location>
</feature>
<feature type="region of interest" description="Disordered" evidence="1">
    <location>
        <begin position="382"/>
        <end position="466"/>
    </location>
</feature>
<feature type="region of interest" description="Disordered" evidence="1">
    <location>
        <begin position="112"/>
        <end position="156"/>
    </location>
</feature>
<dbReference type="GO" id="GO:0033309">
    <property type="term" value="C:SBF transcription complex"/>
    <property type="evidence" value="ECO:0007669"/>
    <property type="project" value="TreeGrafter"/>
</dbReference>
<dbReference type="PANTHER" id="PTHR28246:SF1">
    <property type="entry name" value="G1-SPECIFIC TRANSCRIPTIONAL REPRESSOR WHI5-RELATED"/>
    <property type="match status" value="1"/>
</dbReference>
<feature type="compositionally biased region" description="Polar residues" evidence="1">
    <location>
        <begin position="442"/>
        <end position="466"/>
    </location>
</feature>
<organism evidence="2 3">
    <name type="scientific">Penicillium argentinense</name>
    <dbReference type="NCBI Taxonomy" id="1131581"/>
    <lineage>
        <taxon>Eukaryota</taxon>
        <taxon>Fungi</taxon>
        <taxon>Dikarya</taxon>
        <taxon>Ascomycota</taxon>
        <taxon>Pezizomycotina</taxon>
        <taxon>Eurotiomycetes</taxon>
        <taxon>Eurotiomycetidae</taxon>
        <taxon>Eurotiales</taxon>
        <taxon>Aspergillaceae</taxon>
        <taxon>Penicillium</taxon>
    </lineage>
</organism>
<keyword evidence="3" id="KW-1185">Reference proteome</keyword>
<dbReference type="Proteomes" id="UP001149074">
    <property type="component" value="Unassembled WGS sequence"/>
</dbReference>
<feature type="compositionally biased region" description="Basic and acidic residues" evidence="1">
    <location>
        <begin position="529"/>
        <end position="558"/>
    </location>
</feature>
<feature type="compositionally biased region" description="Polar residues" evidence="1">
    <location>
        <begin position="322"/>
        <end position="350"/>
    </location>
</feature>
<reference evidence="2" key="2">
    <citation type="journal article" date="2023" name="IMA Fungus">
        <title>Comparative genomic study of the Penicillium genus elucidates a diverse pangenome and 15 lateral gene transfer events.</title>
        <authorList>
            <person name="Petersen C."/>
            <person name="Sorensen T."/>
            <person name="Nielsen M.R."/>
            <person name="Sondergaard T.E."/>
            <person name="Sorensen J.L."/>
            <person name="Fitzpatrick D.A."/>
            <person name="Frisvad J.C."/>
            <person name="Nielsen K.L."/>
        </authorList>
    </citation>
    <scope>NUCLEOTIDE SEQUENCE</scope>
    <source>
        <strain evidence="2">IBT 30761</strain>
    </source>
</reference>
<dbReference type="GO" id="GO:0005737">
    <property type="term" value="C:cytoplasm"/>
    <property type="evidence" value="ECO:0007669"/>
    <property type="project" value="TreeGrafter"/>
</dbReference>
<evidence type="ECO:0000313" key="2">
    <source>
        <dbReference type="EMBL" id="KAJ5089694.1"/>
    </source>
</evidence>
<feature type="region of interest" description="Disordered" evidence="1">
    <location>
        <begin position="481"/>
        <end position="590"/>
    </location>
</feature>
<dbReference type="PANTHER" id="PTHR28246">
    <property type="entry name" value="G1-SPECIFIC TRANSCRIPTIONAL REPRESSOR WHI5-RELATED"/>
    <property type="match status" value="1"/>
</dbReference>
<reference evidence="2" key="1">
    <citation type="submission" date="2022-11" db="EMBL/GenBank/DDBJ databases">
        <authorList>
            <person name="Petersen C."/>
        </authorList>
    </citation>
    <scope>NUCLEOTIDE SEQUENCE</scope>
    <source>
        <strain evidence="2">IBT 30761</strain>
    </source>
</reference>
<feature type="compositionally biased region" description="Polar residues" evidence="1">
    <location>
        <begin position="186"/>
        <end position="202"/>
    </location>
</feature>
<dbReference type="EMBL" id="JAPQKI010000009">
    <property type="protein sequence ID" value="KAJ5089694.1"/>
    <property type="molecule type" value="Genomic_DNA"/>
</dbReference>
<name>A0A9W9EXG6_9EURO</name>
<evidence type="ECO:0000256" key="1">
    <source>
        <dbReference type="SAM" id="MobiDB-lite"/>
    </source>
</evidence>
<feature type="region of interest" description="Disordered" evidence="1">
    <location>
        <begin position="249"/>
        <end position="279"/>
    </location>
</feature>
<dbReference type="GO" id="GO:0003712">
    <property type="term" value="F:transcription coregulator activity"/>
    <property type="evidence" value="ECO:0007669"/>
    <property type="project" value="TreeGrafter"/>
</dbReference>
<evidence type="ECO:0000313" key="3">
    <source>
        <dbReference type="Proteomes" id="UP001149074"/>
    </source>
</evidence>
<feature type="compositionally biased region" description="Polar residues" evidence="1">
    <location>
        <begin position="497"/>
        <end position="528"/>
    </location>
</feature>